<dbReference type="InterPro" id="IPR001007">
    <property type="entry name" value="VWF_dom"/>
</dbReference>
<reference evidence="3 4" key="1">
    <citation type="journal article" date="2021" name="Elife">
        <title>Chloroplast acquisition without the gene transfer in kleptoplastic sea slugs, Plakobranchus ocellatus.</title>
        <authorList>
            <person name="Maeda T."/>
            <person name="Takahashi S."/>
            <person name="Yoshida T."/>
            <person name="Shimamura S."/>
            <person name="Takaki Y."/>
            <person name="Nagai Y."/>
            <person name="Toyoda A."/>
            <person name="Suzuki Y."/>
            <person name="Arimoto A."/>
            <person name="Ishii H."/>
            <person name="Satoh N."/>
            <person name="Nishiyama T."/>
            <person name="Hasebe M."/>
            <person name="Maruyama T."/>
            <person name="Minagawa J."/>
            <person name="Obokata J."/>
            <person name="Shigenobu S."/>
        </authorList>
    </citation>
    <scope>NUCLEOTIDE SEQUENCE [LARGE SCALE GENOMIC DNA]</scope>
</reference>
<evidence type="ECO:0000259" key="2">
    <source>
        <dbReference type="PROSITE" id="PS50184"/>
    </source>
</evidence>
<organism evidence="3 4">
    <name type="scientific">Plakobranchus ocellatus</name>
    <dbReference type="NCBI Taxonomy" id="259542"/>
    <lineage>
        <taxon>Eukaryota</taxon>
        <taxon>Metazoa</taxon>
        <taxon>Spiralia</taxon>
        <taxon>Lophotrochozoa</taxon>
        <taxon>Mollusca</taxon>
        <taxon>Gastropoda</taxon>
        <taxon>Heterobranchia</taxon>
        <taxon>Euthyneura</taxon>
        <taxon>Panpulmonata</taxon>
        <taxon>Sacoglossa</taxon>
        <taxon>Placobranchoidea</taxon>
        <taxon>Plakobranchidae</taxon>
        <taxon>Plakobranchus</taxon>
    </lineage>
</organism>
<evidence type="ECO:0000256" key="1">
    <source>
        <dbReference type="SAM" id="SignalP"/>
    </source>
</evidence>
<dbReference type="PROSITE" id="PS50184">
    <property type="entry name" value="VWFC_2"/>
    <property type="match status" value="1"/>
</dbReference>
<evidence type="ECO:0000313" key="4">
    <source>
        <dbReference type="Proteomes" id="UP000735302"/>
    </source>
</evidence>
<keyword evidence="4" id="KW-1185">Reference proteome</keyword>
<dbReference type="EMBL" id="BLXT01007705">
    <property type="protein sequence ID" value="GFO41694.1"/>
    <property type="molecule type" value="Genomic_DNA"/>
</dbReference>
<name>A0AAV4DBV4_9GAST</name>
<feature type="domain" description="VWFC" evidence="2">
    <location>
        <begin position="35"/>
        <end position="96"/>
    </location>
</feature>
<dbReference type="SUPFAM" id="SSF57603">
    <property type="entry name" value="FnI-like domain"/>
    <property type="match status" value="1"/>
</dbReference>
<keyword evidence="3" id="KW-0176">Collagen</keyword>
<proteinExistence type="predicted"/>
<dbReference type="Gene3D" id="6.20.200.20">
    <property type="match status" value="1"/>
</dbReference>
<feature type="chain" id="PRO_5043338034" evidence="1">
    <location>
        <begin position="22"/>
        <end position="98"/>
    </location>
</feature>
<dbReference type="GO" id="GO:0005581">
    <property type="term" value="C:collagen trimer"/>
    <property type="evidence" value="ECO:0007669"/>
    <property type="project" value="UniProtKB-KW"/>
</dbReference>
<protein>
    <submittedName>
        <fullName evidence="3">Collagen alpha-1(Ii) chain</fullName>
    </submittedName>
</protein>
<dbReference type="AlphaFoldDB" id="A0AAV4DBV4"/>
<keyword evidence="1" id="KW-0732">Signal</keyword>
<gene>
    <name evidence="3" type="ORF">PoB_006819900</name>
</gene>
<feature type="signal peptide" evidence="1">
    <location>
        <begin position="1"/>
        <end position="21"/>
    </location>
</feature>
<comment type="caution">
    <text evidence="3">The sequence shown here is derived from an EMBL/GenBank/DDBJ whole genome shotgun (WGS) entry which is preliminary data.</text>
</comment>
<sequence>MRVAIFCLVGLVLVALDAVPALPVADEEPVVELNPGCMRDGQRYEVGSTYEEPCKYCFCLPGHVNFTCSHIMCDIIPCPDGWVYNTPPGYCCPICVQP</sequence>
<dbReference type="Proteomes" id="UP000735302">
    <property type="component" value="Unassembled WGS sequence"/>
</dbReference>
<evidence type="ECO:0000313" key="3">
    <source>
        <dbReference type="EMBL" id="GFO41694.1"/>
    </source>
</evidence>
<dbReference type="Pfam" id="PF00093">
    <property type="entry name" value="VWC"/>
    <property type="match status" value="1"/>
</dbReference>
<dbReference type="PROSITE" id="PS01208">
    <property type="entry name" value="VWFC_1"/>
    <property type="match status" value="1"/>
</dbReference>
<accession>A0AAV4DBV4</accession>
<dbReference type="SMART" id="SM00214">
    <property type="entry name" value="VWC"/>
    <property type="match status" value="1"/>
</dbReference>